<protein>
    <recommendedName>
        <fullName evidence="4">DUF2938 domain-containing protein</fullName>
    </recommendedName>
</protein>
<dbReference type="RefSeq" id="WP_088417063.1">
    <property type="nucleotide sequence ID" value="NZ_NJBA01000003.1"/>
</dbReference>
<evidence type="ECO:0000256" key="1">
    <source>
        <dbReference type="SAM" id="Phobius"/>
    </source>
</evidence>
<gene>
    <name evidence="2" type="ORF">CEG18_08260</name>
</gene>
<dbReference type="EMBL" id="NJBA01000003">
    <property type="protein sequence ID" value="OWP50861.1"/>
    <property type="molecule type" value="Genomic_DNA"/>
</dbReference>
<feature type="transmembrane region" description="Helical" evidence="1">
    <location>
        <begin position="103"/>
        <end position="123"/>
    </location>
</feature>
<dbReference type="Pfam" id="PF11158">
    <property type="entry name" value="DUF2938"/>
    <property type="match status" value="1"/>
</dbReference>
<dbReference type="Proteomes" id="UP000198145">
    <property type="component" value="Unassembled WGS sequence"/>
</dbReference>
<keyword evidence="1" id="KW-1133">Transmembrane helix</keyword>
<dbReference type="AlphaFoldDB" id="A0A246F9D3"/>
<dbReference type="InterPro" id="IPR021329">
    <property type="entry name" value="DUF2938"/>
</dbReference>
<evidence type="ECO:0000313" key="3">
    <source>
        <dbReference type="Proteomes" id="UP000198145"/>
    </source>
</evidence>
<name>A0A246F9D3_PSENT</name>
<sequence length="167" mass="17680">MSHSLTLLLHIAGIGIGATLLMDGWTVLRKHLLGVPSLDYALLGRWIGHMPRGQFRHAPIGKAAPVAGERALGWLAHYLTGLLFALALVAVDAPWRCHPTLAPALLFGLATVVLPFFVMQPAFGLGIAAANSTNPAKARLHSLLTHLVFGIGLYLAACLLAPTLCEA</sequence>
<keyword evidence="1" id="KW-0812">Transmembrane</keyword>
<proteinExistence type="predicted"/>
<keyword evidence="1" id="KW-0472">Membrane</keyword>
<reference evidence="2 3" key="1">
    <citation type="submission" date="2017-06" db="EMBL/GenBank/DDBJ databases">
        <title>Draft genome of Pseudomonas nitroreducens DF05.</title>
        <authorList>
            <person name="Iyer R."/>
        </authorList>
    </citation>
    <scope>NUCLEOTIDE SEQUENCE [LARGE SCALE GENOMIC DNA]</scope>
    <source>
        <strain evidence="2 3">DF05</strain>
    </source>
</reference>
<feature type="transmembrane region" description="Helical" evidence="1">
    <location>
        <begin position="71"/>
        <end position="91"/>
    </location>
</feature>
<comment type="caution">
    <text evidence="2">The sequence shown here is derived from an EMBL/GenBank/DDBJ whole genome shotgun (WGS) entry which is preliminary data.</text>
</comment>
<evidence type="ECO:0008006" key="4">
    <source>
        <dbReference type="Google" id="ProtNLM"/>
    </source>
</evidence>
<feature type="transmembrane region" description="Helical" evidence="1">
    <location>
        <begin position="7"/>
        <end position="28"/>
    </location>
</feature>
<dbReference type="STRING" id="46680.GCA_000807755_00650"/>
<evidence type="ECO:0000313" key="2">
    <source>
        <dbReference type="EMBL" id="OWP50861.1"/>
    </source>
</evidence>
<organism evidence="2 3">
    <name type="scientific">Pseudomonas nitroreducens</name>
    <dbReference type="NCBI Taxonomy" id="46680"/>
    <lineage>
        <taxon>Bacteria</taxon>
        <taxon>Pseudomonadati</taxon>
        <taxon>Pseudomonadota</taxon>
        <taxon>Gammaproteobacteria</taxon>
        <taxon>Pseudomonadales</taxon>
        <taxon>Pseudomonadaceae</taxon>
        <taxon>Pseudomonas</taxon>
    </lineage>
</organism>
<feature type="transmembrane region" description="Helical" evidence="1">
    <location>
        <begin position="143"/>
        <end position="165"/>
    </location>
</feature>
<accession>A0A246F9D3</accession>